<gene>
    <name evidence="2" type="primary">80</name>
    <name evidence="2" type="ORF">KBurrousTX_80</name>
</gene>
<evidence type="ECO:0000256" key="1">
    <source>
        <dbReference type="SAM" id="MobiDB-lite"/>
    </source>
</evidence>
<feature type="compositionally biased region" description="Polar residues" evidence="1">
    <location>
        <begin position="1"/>
        <end position="14"/>
    </location>
</feature>
<feature type="region of interest" description="Disordered" evidence="1">
    <location>
        <begin position="194"/>
        <end position="290"/>
    </location>
</feature>
<proteinExistence type="predicted"/>
<evidence type="ECO:0000313" key="3">
    <source>
        <dbReference type="Proteomes" id="UP000278416"/>
    </source>
</evidence>
<dbReference type="GeneID" id="55811026"/>
<evidence type="ECO:0000313" key="2">
    <source>
        <dbReference type="EMBL" id="AYD81574.1"/>
    </source>
</evidence>
<feature type="region of interest" description="Disordered" evidence="1">
    <location>
        <begin position="1"/>
        <end position="61"/>
    </location>
</feature>
<dbReference type="KEGG" id="vg:55811026"/>
<feature type="region of interest" description="Disordered" evidence="1">
    <location>
        <begin position="131"/>
        <end position="154"/>
    </location>
</feature>
<reference evidence="2 3" key="1">
    <citation type="submission" date="2018-08" db="EMBL/GenBank/DDBJ databases">
        <authorList>
            <person name="Edupali M."/>
            <person name="Eltaeb M."/>
            <person name="Griswold I."/>
            <person name="Han P."/>
            <person name="Iszauk E."/>
            <person name="Joshi S."/>
            <person name="Kim Y."/>
            <person name="Krakopolsky K."/>
            <person name="Kubyshko V."/>
            <person name="Lee J."/>
            <person name="Lee N.Y."/>
            <person name="Lumaj G."/>
            <person name="Muskovitz J."/>
            <person name="Ning J."/>
            <person name="Noll E."/>
            <person name="Persaud B."/>
            <person name="Shankar N."/>
            <person name="Shim K."/>
            <person name="Srinivasan C."/>
            <person name="Yoon I."/>
            <person name="Zhang S."/>
            <person name="Ziausyte U."/>
            <person name="Jarvik J.W."/>
            <person name="Mcguier N."/>
            <person name="Lopez A.J."/>
            <person name="Garlena R.A."/>
            <person name="Russell D.A."/>
            <person name="Pope W.H."/>
            <person name="Jacobs-Sera D."/>
            <person name="Hatfull G.F."/>
        </authorList>
    </citation>
    <scope>NUCLEOTIDE SEQUENCE [LARGE SCALE GENOMIC DNA]</scope>
</reference>
<protein>
    <recommendedName>
        <fullName evidence="4">DNA methylase</fullName>
    </recommendedName>
</protein>
<dbReference type="RefSeq" id="YP_009881753.1">
    <property type="nucleotide sequence ID" value="NC_049442.1"/>
</dbReference>
<name>A0A386KB72_9CAUD</name>
<dbReference type="EMBL" id="MH744419">
    <property type="protein sequence ID" value="AYD81574.1"/>
    <property type="molecule type" value="Genomic_DNA"/>
</dbReference>
<feature type="region of interest" description="Disordered" evidence="1">
    <location>
        <begin position="307"/>
        <end position="331"/>
    </location>
</feature>
<organism evidence="2 3">
    <name type="scientific">Arthrobacter phage KBurrousTX</name>
    <dbReference type="NCBI Taxonomy" id="2315608"/>
    <lineage>
        <taxon>Viruses</taxon>
        <taxon>Duplodnaviria</taxon>
        <taxon>Heunggongvirae</taxon>
        <taxon>Uroviricota</taxon>
        <taxon>Caudoviricetes</taxon>
        <taxon>Klausavirus</taxon>
        <taxon>Klausavirus kburrousTX</taxon>
    </lineage>
</organism>
<feature type="compositionally biased region" description="Polar residues" evidence="1">
    <location>
        <begin position="132"/>
        <end position="154"/>
    </location>
</feature>
<dbReference type="Proteomes" id="UP000278416">
    <property type="component" value="Segment"/>
</dbReference>
<sequence>MKTPTSQLATNGGSQHPDKRKAGGHGPTLADEVEHKILPTPRGSDGLAGPDPLERPEYRDDVATRVKRHLTPVEPVPEESLLLTPVAIEGTKPSNVMGVDRRLSTGQLFLTNQIVSLMGLDPSEEAAKLLPTPTTQETKSGPSQASRNTPPLNSVVTDLLPTPIASDGKGTGPADLNRETVQLRAITGLLPTPMCGDAKQARNSTANRNKIPPTGVHAGDTLTDVLVPNGNTPILPTPKGSDGEKGGPNQRGSSGDYALPAIGHLLPTPAANDSGNTPEEHLRKKPGRTQVTSLQVIADHGLIETGGKILPTPTVGNATGGNAQRGGDRSDEKLLPGLAVEMSEEPGAINWGAYAPAIERWERVLGSPAPAPTIPTGRDGAQRLNPAFVEWMMGLDSGHVTGVEIPRSAMLKALGNGVCPQQAETAIHHLLWGFVRAYGLAA</sequence>
<keyword evidence="3" id="KW-1185">Reference proteome</keyword>
<feature type="compositionally biased region" description="Basic and acidic residues" evidence="1">
    <location>
        <begin position="52"/>
        <end position="61"/>
    </location>
</feature>
<accession>A0A386KB72</accession>
<evidence type="ECO:0008006" key="4">
    <source>
        <dbReference type="Google" id="ProtNLM"/>
    </source>
</evidence>